<proteinExistence type="predicted"/>
<evidence type="ECO:0000313" key="3">
    <source>
        <dbReference type="Proteomes" id="UP000193553"/>
    </source>
</evidence>
<comment type="caution">
    <text evidence="2">The sequence shown here is derived from an EMBL/GenBank/DDBJ whole genome shotgun (WGS) entry which is preliminary data.</text>
</comment>
<sequence length="68" mass="7369">MKWFRRYAVGCLIAVLLFSGRDSYKRPGEDMRYGAILMVAAGWPVVAAIVVGSTIGDIVHDVKQGKAG</sequence>
<dbReference type="Proteomes" id="UP000193553">
    <property type="component" value="Unassembled WGS sequence"/>
</dbReference>
<reference evidence="2 3" key="1">
    <citation type="submission" date="2017-03" db="EMBL/GenBank/DDBJ databases">
        <title>Whole genome sequences of fourteen strains of Bradyrhizobium canariense and one strain of Bradyrhizobium japonicum isolated from Lupinus (Papilionoideae: Genisteae) species in Algeria.</title>
        <authorList>
            <person name="Crovadore J."/>
            <person name="Chekireb D."/>
            <person name="Brachmann A."/>
            <person name="Chablais R."/>
            <person name="Cochard B."/>
            <person name="Lefort F."/>
        </authorList>
    </citation>
    <scope>NUCLEOTIDE SEQUENCE [LARGE SCALE GENOMIC DNA]</scope>
    <source>
        <strain evidence="2 3">UBMA195</strain>
    </source>
</reference>
<gene>
    <name evidence="2" type="ORF">BSZ18_17300</name>
</gene>
<dbReference type="AlphaFoldDB" id="A0A1X3H695"/>
<evidence type="ECO:0000313" key="2">
    <source>
        <dbReference type="EMBL" id="OSJ09748.1"/>
    </source>
</evidence>
<accession>A0A1X3H695</accession>
<feature type="transmembrane region" description="Helical" evidence="1">
    <location>
        <begin position="33"/>
        <end position="56"/>
    </location>
</feature>
<evidence type="ECO:0000256" key="1">
    <source>
        <dbReference type="SAM" id="Phobius"/>
    </source>
</evidence>
<organism evidence="2 3">
    <name type="scientific">Bradyrhizobium canariense</name>
    <dbReference type="NCBI Taxonomy" id="255045"/>
    <lineage>
        <taxon>Bacteria</taxon>
        <taxon>Pseudomonadati</taxon>
        <taxon>Pseudomonadota</taxon>
        <taxon>Alphaproteobacteria</taxon>
        <taxon>Hyphomicrobiales</taxon>
        <taxon>Nitrobacteraceae</taxon>
        <taxon>Bradyrhizobium</taxon>
    </lineage>
</organism>
<keyword evidence="1" id="KW-0472">Membrane</keyword>
<protein>
    <submittedName>
        <fullName evidence="2">Uncharacterized protein</fullName>
    </submittedName>
</protein>
<name>A0A1X3H695_9BRAD</name>
<dbReference type="EMBL" id="NAFI01000173">
    <property type="protein sequence ID" value="OSJ09748.1"/>
    <property type="molecule type" value="Genomic_DNA"/>
</dbReference>
<keyword evidence="1" id="KW-1133">Transmembrane helix</keyword>
<keyword evidence="1" id="KW-0812">Transmembrane</keyword>